<organism evidence="3 4">
    <name type="scientific">Aphanomyces stellatus</name>
    <dbReference type="NCBI Taxonomy" id="120398"/>
    <lineage>
        <taxon>Eukaryota</taxon>
        <taxon>Sar</taxon>
        <taxon>Stramenopiles</taxon>
        <taxon>Oomycota</taxon>
        <taxon>Saprolegniomycetes</taxon>
        <taxon>Saprolegniales</taxon>
        <taxon>Verrucalvaceae</taxon>
        <taxon>Aphanomyces</taxon>
    </lineage>
</organism>
<dbReference type="AlphaFoldDB" id="A0A485K6A6"/>
<keyword evidence="1" id="KW-0472">Membrane</keyword>
<keyword evidence="1" id="KW-1133">Transmembrane helix</keyword>
<reference evidence="2" key="2">
    <citation type="submission" date="2019-06" db="EMBL/GenBank/DDBJ databases">
        <title>Genomics analysis of Aphanomyces spp. identifies a new class of oomycete effector associated with host adaptation.</title>
        <authorList>
            <person name="Gaulin E."/>
        </authorList>
    </citation>
    <scope>NUCLEOTIDE SEQUENCE</scope>
    <source>
        <strain evidence="2">CBS 578.67</strain>
    </source>
</reference>
<dbReference type="OrthoDB" id="76265at2759"/>
<dbReference type="Pfam" id="PF11397">
    <property type="entry name" value="GlcNAc"/>
    <property type="match status" value="2"/>
</dbReference>
<protein>
    <submittedName>
        <fullName evidence="3">Aste57867_1931 protein</fullName>
    </submittedName>
</protein>
<accession>A0A485K6A6</accession>
<dbReference type="PANTHER" id="PTHR34496:SF6">
    <property type="entry name" value="GLYCOSYLTRANSFERASE 2-LIKE DOMAIN-CONTAINING PROTEIN"/>
    <property type="match status" value="1"/>
</dbReference>
<dbReference type="EMBL" id="CAADRA010000185">
    <property type="protein sequence ID" value="VFT79136.1"/>
    <property type="molecule type" value="Genomic_DNA"/>
</dbReference>
<dbReference type="InterPro" id="IPR021067">
    <property type="entry name" value="Glycosyltransferase"/>
</dbReference>
<sequence length="471" mass="54055">MANVDSIQRIWTPWNKTSEWALLNPRTQNIPLAATDNHLRPPPPRIPDVFDIFIGISSYRDGPRCGFSLFTAFSRAQHPDRIHIGIVDQTQDDDTLCVDEYCKLTLEAGWAECKYKDQIRVDARDAKTSKGPTLARWQQQQLIQDEEFCLEIDAHSQFLQDWDVLMVNEWKRTENEMAVLTSYPMGYDWMGPNLTRNDYCTSHLCGYLPRGSASDIPIIAGWNLIEASELPQMTALWGGCLSFSKCHAERRAQNDKHMNWVFWGEEYLRSMQLWTRGYDLYSPSRHGHVVFHNWSDDKGMKKRFSDNVTKIMTLAKHDEEVELAYNRLRMVLDLPFQGPVDALEIATYHGGHVRSIEQFLAFSGISNVNASFDENSCHQLHWVPYAIPEIIEDFLPGWHMRPSETVDAALFLYGLSNVHALLHAPQHPTVVVLAPLVVVWSALLCAWFVYGKWSRSSASSDDDLRDPLLNQ</sequence>
<dbReference type="PANTHER" id="PTHR34496">
    <property type="entry name" value="GLCNAC TRANSFERASE-RELATED"/>
    <property type="match status" value="1"/>
</dbReference>
<keyword evidence="1" id="KW-0812">Transmembrane</keyword>
<evidence type="ECO:0000313" key="3">
    <source>
        <dbReference type="EMBL" id="VFT79136.1"/>
    </source>
</evidence>
<evidence type="ECO:0000256" key="1">
    <source>
        <dbReference type="SAM" id="Phobius"/>
    </source>
</evidence>
<name>A0A485K6A6_9STRA</name>
<feature type="transmembrane region" description="Helical" evidence="1">
    <location>
        <begin position="430"/>
        <end position="450"/>
    </location>
</feature>
<gene>
    <name evidence="3" type="primary">Aste57867_1931</name>
    <name evidence="2" type="ORF">As57867_001929</name>
    <name evidence="3" type="ORF">ASTE57867_1931</name>
</gene>
<dbReference type="Proteomes" id="UP000332933">
    <property type="component" value="Unassembled WGS sequence"/>
</dbReference>
<evidence type="ECO:0000313" key="2">
    <source>
        <dbReference type="EMBL" id="KAF0718053.1"/>
    </source>
</evidence>
<dbReference type="EMBL" id="VJMH01000185">
    <property type="protein sequence ID" value="KAF0718053.1"/>
    <property type="molecule type" value="Genomic_DNA"/>
</dbReference>
<keyword evidence="4" id="KW-1185">Reference proteome</keyword>
<evidence type="ECO:0000313" key="4">
    <source>
        <dbReference type="Proteomes" id="UP000332933"/>
    </source>
</evidence>
<proteinExistence type="predicted"/>
<reference evidence="3 4" key="1">
    <citation type="submission" date="2019-03" db="EMBL/GenBank/DDBJ databases">
        <authorList>
            <person name="Gaulin E."/>
            <person name="Dumas B."/>
        </authorList>
    </citation>
    <scope>NUCLEOTIDE SEQUENCE [LARGE SCALE GENOMIC DNA]</scope>
    <source>
        <strain evidence="3">CBS 568.67</strain>
    </source>
</reference>